<sequence>MTASRGRPASHWLSRGAGPGSWWLAARVEAHPCGIPVLVLRRLISARQTETSGCRTAGEGIIGAVAACTSRDAA</sequence>
<comment type="caution">
    <text evidence="1">The sequence shown here is derived from an EMBL/GenBank/DDBJ whole genome shotgun (WGS) entry which is preliminary data.</text>
</comment>
<proteinExistence type="predicted"/>
<evidence type="ECO:0000313" key="2">
    <source>
        <dbReference type="Proteomes" id="UP001221898"/>
    </source>
</evidence>
<accession>A0AAD7RCI6</accession>
<evidence type="ECO:0000313" key="1">
    <source>
        <dbReference type="EMBL" id="KAJ8377739.1"/>
    </source>
</evidence>
<gene>
    <name evidence="1" type="ORF">AAFF_G00254120</name>
</gene>
<protein>
    <submittedName>
        <fullName evidence="1">Uncharacterized protein</fullName>
    </submittedName>
</protein>
<reference evidence="1" key="1">
    <citation type="journal article" date="2023" name="Science">
        <title>Genome structures resolve the early diversification of teleost fishes.</title>
        <authorList>
            <person name="Parey E."/>
            <person name="Louis A."/>
            <person name="Montfort J."/>
            <person name="Bouchez O."/>
            <person name="Roques C."/>
            <person name="Iampietro C."/>
            <person name="Lluch J."/>
            <person name="Castinel A."/>
            <person name="Donnadieu C."/>
            <person name="Desvignes T."/>
            <person name="Floi Bucao C."/>
            <person name="Jouanno E."/>
            <person name="Wen M."/>
            <person name="Mejri S."/>
            <person name="Dirks R."/>
            <person name="Jansen H."/>
            <person name="Henkel C."/>
            <person name="Chen W.J."/>
            <person name="Zahm M."/>
            <person name="Cabau C."/>
            <person name="Klopp C."/>
            <person name="Thompson A.W."/>
            <person name="Robinson-Rechavi M."/>
            <person name="Braasch I."/>
            <person name="Lecointre G."/>
            <person name="Bobe J."/>
            <person name="Postlethwait J.H."/>
            <person name="Berthelot C."/>
            <person name="Roest Crollius H."/>
            <person name="Guiguen Y."/>
        </authorList>
    </citation>
    <scope>NUCLEOTIDE SEQUENCE</scope>
    <source>
        <strain evidence="1">NC1722</strain>
    </source>
</reference>
<organism evidence="1 2">
    <name type="scientific">Aldrovandia affinis</name>
    <dbReference type="NCBI Taxonomy" id="143900"/>
    <lineage>
        <taxon>Eukaryota</taxon>
        <taxon>Metazoa</taxon>
        <taxon>Chordata</taxon>
        <taxon>Craniata</taxon>
        <taxon>Vertebrata</taxon>
        <taxon>Euteleostomi</taxon>
        <taxon>Actinopterygii</taxon>
        <taxon>Neopterygii</taxon>
        <taxon>Teleostei</taxon>
        <taxon>Notacanthiformes</taxon>
        <taxon>Halosauridae</taxon>
        <taxon>Aldrovandia</taxon>
    </lineage>
</organism>
<dbReference type="EMBL" id="JAINUG010000341">
    <property type="protein sequence ID" value="KAJ8377739.1"/>
    <property type="molecule type" value="Genomic_DNA"/>
</dbReference>
<dbReference type="AlphaFoldDB" id="A0AAD7RCI6"/>
<name>A0AAD7RCI6_9TELE</name>
<keyword evidence="2" id="KW-1185">Reference proteome</keyword>
<dbReference type="Proteomes" id="UP001221898">
    <property type="component" value="Unassembled WGS sequence"/>
</dbReference>